<dbReference type="NCBIfam" id="TIGR01480">
    <property type="entry name" value="copper_res_A"/>
    <property type="match status" value="1"/>
</dbReference>
<accession>A0A556AUZ3</accession>
<dbReference type="GO" id="GO:0042597">
    <property type="term" value="C:periplasmic space"/>
    <property type="evidence" value="ECO:0007669"/>
    <property type="project" value="UniProtKB-SubCell"/>
</dbReference>
<dbReference type="SUPFAM" id="SSF49503">
    <property type="entry name" value="Cupredoxins"/>
    <property type="match status" value="3"/>
</dbReference>
<dbReference type="PANTHER" id="PTHR11709:SF394">
    <property type="entry name" value="FI03373P-RELATED"/>
    <property type="match status" value="1"/>
</dbReference>
<dbReference type="Proteomes" id="UP000318405">
    <property type="component" value="Unassembled WGS sequence"/>
</dbReference>
<proteinExistence type="predicted"/>
<dbReference type="PANTHER" id="PTHR11709">
    <property type="entry name" value="MULTI-COPPER OXIDASE"/>
    <property type="match status" value="1"/>
</dbReference>
<evidence type="ECO:0000256" key="1">
    <source>
        <dbReference type="ARBA" id="ARBA00004418"/>
    </source>
</evidence>
<dbReference type="InterPro" id="IPR011706">
    <property type="entry name" value="Cu-oxidase_C"/>
</dbReference>
<evidence type="ECO:0000259" key="7">
    <source>
        <dbReference type="Pfam" id="PF07732"/>
    </source>
</evidence>
<evidence type="ECO:0000256" key="4">
    <source>
        <dbReference type="ARBA" id="ARBA00023008"/>
    </source>
</evidence>
<dbReference type="GO" id="GO:0005507">
    <property type="term" value="F:copper ion binding"/>
    <property type="evidence" value="ECO:0007669"/>
    <property type="project" value="InterPro"/>
</dbReference>
<evidence type="ECO:0000256" key="2">
    <source>
        <dbReference type="ARBA" id="ARBA00022723"/>
    </source>
</evidence>
<comment type="subcellular location">
    <subcellularLocation>
        <location evidence="1">Periplasm</location>
    </subcellularLocation>
</comment>
<dbReference type="InterPro" id="IPR006311">
    <property type="entry name" value="TAT_signal"/>
</dbReference>
<reference evidence="8 9" key="1">
    <citation type="submission" date="2019-07" db="EMBL/GenBank/DDBJ databases">
        <title>Qingshengfaniella alkalisoli gen. nov., sp. nov., isolated from saline soil.</title>
        <authorList>
            <person name="Xu L."/>
            <person name="Huang X.-X."/>
            <person name="Sun J.-Q."/>
        </authorList>
    </citation>
    <scope>NUCLEOTIDE SEQUENCE [LARGE SCALE GENOMIC DNA]</scope>
    <source>
        <strain evidence="8 9">DSM 27279</strain>
    </source>
</reference>
<dbReference type="InterPro" id="IPR006376">
    <property type="entry name" value="Cu-R_CopA"/>
</dbReference>
<comment type="caution">
    <text evidence="8">The sequence shown here is derived from an EMBL/GenBank/DDBJ whole genome shotgun (WGS) entry which is preliminary data.</text>
</comment>
<gene>
    <name evidence="8" type="ORF">FOZ76_07960</name>
</gene>
<dbReference type="CDD" id="cd13848">
    <property type="entry name" value="CuRO_1_CopA"/>
    <property type="match status" value="1"/>
</dbReference>
<dbReference type="PROSITE" id="PS51318">
    <property type="entry name" value="TAT"/>
    <property type="match status" value="1"/>
</dbReference>
<keyword evidence="4" id="KW-0186">Copper</keyword>
<evidence type="ECO:0000259" key="5">
    <source>
        <dbReference type="Pfam" id="PF00394"/>
    </source>
</evidence>
<dbReference type="Pfam" id="PF00394">
    <property type="entry name" value="Cu-oxidase"/>
    <property type="match status" value="1"/>
</dbReference>
<evidence type="ECO:0000313" key="8">
    <source>
        <dbReference type="EMBL" id="TSH96757.1"/>
    </source>
</evidence>
<dbReference type="AlphaFoldDB" id="A0A556AUZ3"/>
<dbReference type="InterPro" id="IPR001117">
    <property type="entry name" value="Cu-oxidase_2nd"/>
</dbReference>
<evidence type="ECO:0000256" key="3">
    <source>
        <dbReference type="ARBA" id="ARBA00023002"/>
    </source>
</evidence>
<protein>
    <submittedName>
        <fullName evidence="8">Copper resistance system multicopper oxidase</fullName>
    </submittedName>
</protein>
<feature type="domain" description="Plastocyanin-like" evidence="5">
    <location>
        <begin position="184"/>
        <end position="358"/>
    </location>
</feature>
<dbReference type="InterPro" id="IPR034282">
    <property type="entry name" value="CuRO_2_CopA"/>
</dbReference>
<evidence type="ECO:0000259" key="6">
    <source>
        <dbReference type="Pfam" id="PF07731"/>
    </source>
</evidence>
<dbReference type="Pfam" id="PF07731">
    <property type="entry name" value="Cu-oxidase_2"/>
    <property type="match status" value="1"/>
</dbReference>
<keyword evidence="2" id="KW-0479">Metal-binding</keyword>
<evidence type="ECO:0000313" key="9">
    <source>
        <dbReference type="Proteomes" id="UP000318405"/>
    </source>
</evidence>
<dbReference type="InterPro" id="IPR034284">
    <property type="entry name" value="CuRO_1_CopA"/>
</dbReference>
<dbReference type="PROSITE" id="PS00080">
    <property type="entry name" value="MULTICOPPER_OXIDASE2"/>
    <property type="match status" value="1"/>
</dbReference>
<dbReference type="Pfam" id="PF07732">
    <property type="entry name" value="Cu-oxidase_3"/>
    <property type="match status" value="1"/>
</dbReference>
<dbReference type="GO" id="GO:0016491">
    <property type="term" value="F:oxidoreductase activity"/>
    <property type="evidence" value="ECO:0007669"/>
    <property type="project" value="UniProtKB-KW"/>
</dbReference>
<dbReference type="Gene3D" id="2.60.40.420">
    <property type="entry name" value="Cupredoxins - blue copper proteins"/>
    <property type="match status" value="3"/>
</dbReference>
<keyword evidence="3" id="KW-0560">Oxidoreductase</keyword>
<feature type="domain" description="Plastocyanin-like" evidence="7">
    <location>
        <begin position="65"/>
        <end position="173"/>
    </location>
</feature>
<dbReference type="CDD" id="cd13896">
    <property type="entry name" value="CuRO_3_CopA"/>
    <property type="match status" value="1"/>
</dbReference>
<sequence length="634" mass="69253">MMRYPPHAPRPLILSRRRFVQGLAAGGVLLGLSTTALKAAAQQAGAAGGTAPVLRGTDFDLMIAESPVNFTGQPGMATTINGSLPAPTLRWREGDTVTIRVTNRLRESTSIHWHGIILPYQMDGVPGISFAGIAPGETFTYRFKVSQSGTYWYHSHSGFQELTGMYGAIIIDPAGPETIRAERDHVVLLSDWTDEDPMRVFMKLKTQSDYYNYHQPTAVDFFREASRDGLSAALDKRKMWNQMRMSPTDLADLSAQTLTYLANGTTPVGNWTGLFRPGERVRLRFINGAGNTFYDVRIPGLKLKVVHVDGVDVEPVTVDEFRFGPGETCDVLVEPHDDAYTIFAQSMDRTGYARGTLAVRGGLQAPVPTLDPVEWLGMSDMMGAMSHGAPDQSMEMTGMTGMTGMTDMTGMGGMTGMGAGSMAGMDHGAMGGMNHGGMNHGGMAMDHGQHGAAAGGLAVPSTTARHARTEYGASTDMRVDMARTNLDDPGIGLRNNGRRVLTLADLHTPSGPMDARGPGREVELHLTGNMERYAWSLDGLEFGQSTPVHFRHGERLRVILHNDTMMTHPMHLHGMWSELESPDGRFLARRHTLPVQPAQRISFLVTADALGRWAWHCHLMFHMDAGMFREVVVS</sequence>
<feature type="domain" description="Plastocyanin-like" evidence="6">
    <location>
        <begin position="518"/>
        <end position="633"/>
    </location>
</feature>
<keyword evidence="9" id="KW-1185">Reference proteome</keyword>
<dbReference type="InterPro" id="IPR045087">
    <property type="entry name" value="Cu-oxidase_fam"/>
</dbReference>
<organism evidence="8 9">
    <name type="scientific">Verticiella sediminum</name>
    <dbReference type="NCBI Taxonomy" id="1247510"/>
    <lineage>
        <taxon>Bacteria</taxon>
        <taxon>Pseudomonadati</taxon>
        <taxon>Pseudomonadota</taxon>
        <taxon>Betaproteobacteria</taxon>
        <taxon>Burkholderiales</taxon>
        <taxon>Alcaligenaceae</taxon>
        <taxon>Verticiella</taxon>
    </lineage>
</organism>
<dbReference type="PROSITE" id="PS00079">
    <property type="entry name" value="MULTICOPPER_OXIDASE1"/>
    <property type="match status" value="2"/>
</dbReference>
<dbReference type="InterPro" id="IPR033138">
    <property type="entry name" value="Cu_oxidase_CS"/>
</dbReference>
<name>A0A556AUZ3_9BURK</name>
<dbReference type="OrthoDB" id="9757546at2"/>
<dbReference type="InterPro" id="IPR008972">
    <property type="entry name" value="Cupredoxin"/>
</dbReference>
<dbReference type="InterPro" id="IPR034279">
    <property type="entry name" value="CuRO_3_CopA"/>
</dbReference>
<dbReference type="RefSeq" id="WP_143947618.1">
    <property type="nucleotide sequence ID" value="NZ_BAABMB010000002.1"/>
</dbReference>
<dbReference type="EMBL" id="VLTJ01000013">
    <property type="protein sequence ID" value="TSH96757.1"/>
    <property type="molecule type" value="Genomic_DNA"/>
</dbReference>
<dbReference type="InterPro" id="IPR011707">
    <property type="entry name" value="Cu-oxidase-like_N"/>
</dbReference>
<dbReference type="InterPro" id="IPR002355">
    <property type="entry name" value="Cu_oxidase_Cu_BS"/>
</dbReference>
<dbReference type="CDD" id="cd13874">
    <property type="entry name" value="CuRO_2_CopA"/>
    <property type="match status" value="1"/>
</dbReference>